<dbReference type="PROSITE" id="PS50111">
    <property type="entry name" value="CHEMOTAXIS_TRANSDUC_2"/>
    <property type="match status" value="1"/>
</dbReference>
<dbReference type="GO" id="GO:0005886">
    <property type="term" value="C:plasma membrane"/>
    <property type="evidence" value="ECO:0007669"/>
    <property type="project" value="TreeGrafter"/>
</dbReference>
<evidence type="ECO:0008006" key="10">
    <source>
        <dbReference type="Google" id="ProtNLM"/>
    </source>
</evidence>
<dbReference type="CDD" id="cd11386">
    <property type="entry name" value="MCP_signal"/>
    <property type="match status" value="1"/>
</dbReference>
<evidence type="ECO:0000256" key="5">
    <source>
        <dbReference type="SAM" id="Phobius"/>
    </source>
</evidence>
<reference evidence="8 9" key="1">
    <citation type="submission" date="2018-05" db="EMBL/GenBank/DDBJ databases">
        <title>complete genome sequence of Aquabacterium olei NBRC 110486.</title>
        <authorList>
            <person name="Tang B."/>
            <person name="Chang J."/>
            <person name="Zhang L."/>
            <person name="Yang H."/>
        </authorList>
    </citation>
    <scope>NUCLEOTIDE SEQUENCE [LARGE SCALE GENOMIC DNA]</scope>
    <source>
        <strain evidence="8 9">NBRC 110486</strain>
    </source>
</reference>
<dbReference type="GO" id="GO:0004888">
    <property type="term" value="F:transmembrane signaling receptor activity"/>
    <property type="evidence" value="ECO:0007669"/>
    <property type="project" value="InterPro"/>
</dbReference>
<keyword evidence="5" id="KW-0812">Transmembrane</keyword>
<evidence type="ECO:0000256" key="4">
    <source>
        <dbReference type="PROSITE-ProRule" id="PRU00284"/>
    </source>
</evidence>
<dbReference type="PRINTS" id="PR00260">
    <property type="entry name" value="CHEMTRNSDUCR"/>
</dbReference>
<dbReference type="InterPro" id="IPR004090">
    <property type="entry name" value="Chemotax_Me-accpt_rcpt"/>
</dbReference>
<keyword evidence="4" id="KW-0807">Transducer</keyword>
<dbReference type="FunFam" id="1.10.287.950:FF:000001">
    <property type="entry name" value="Methyl-accepting chemotaxis sensory transducer"/>
    <property type="match status" value="1"/>
</dbReference>
<protein>
    <recommendedName>
        <fullName evidence="10">Methyl-accepting chemotaxis protein</fullName>
    </recommendedName>
</protein>
<dbReference type="Gene3D" id="1.10.287.950">
    <property type="entry name" value="Methyl-accepting chemotaxis protein"/>
    <property type="match status" value="1"/>
</dbReference>
<accession>A0A2U8FWA7</accession>
<dbReference type="InterPro" id="IPR024478">
    <property type="entry name" value="HlyB_4HB_MCP"/>
</dbReference>
<dbReference type="Pfam" id="PF12729">
    <property type="entry name" value="4HB_MCP_1"/>
    <property type="match status" value="1"/>
</dbReference>
<gene>
    <name evidence="8" type="ORF">DEH84_15765</name>
</gene>
<keyword evidence="5" id="KW-0472">Membrane</keyword>
<dbReference type="InterPro" id="IPR051310">
    <property type="entry name" value="MCP_chemotaxis"/>
</dbReference>
<dbReference type="CDD" id="cd06225">
    <property type="entry name" value="HAMP"/>
    <property type="match status" value="1"/>
</dbReference>
<evidence type="ECO:0000313" key="8">
    <source>
        <dbReference type="EMBL" id="AWI54714.1"/>
    </source>
</evidence>
<proteinExistence type="inferred from homology"/>
<name>A0A2U8FWA7_9BURK</name>
<keyword evidence="9" id="KW-1185">Reference proteome</keyword>
<dbReference type="SMART" id="SM00304">
    <property type="entry name" value="HAMP"/>
    <property type="match status" value="1"/>
</dbReference>
<dbReference type="SMART" id="SM00283">
    <property type="entry name" value="MA"/>
    <property type="match status" value="1"/>
</dbReference>
<dbReference type="Pfam" id="PF00672">
    <property type="entry name" value="HAMP"/>
    <property type="match status" value="1"/>
</dbReference>
<dbReference type="EMBL" id="CP029210">
    <property type="protein sequence ID" value="AWI54714.1"/>
    <property type="molecule type" value="Genomic_DNA"/>
</dbReference>
<dbReference type="PANTHER" id="PTHR43531">
    <property type="entry name" value="PROTEIN ICFG"/>
    <property type="match status" value="1"/>
</dbReference>
<dbReference type="InterPro" id="IPR004089">
    <property type="entry name" value="MCPsignal_dom"/>
</dbReference>
<feature type="domain" description="Methyl-accepting transducer" evidence="6">
    <location>
        <begin position="330"/>
        <end position="559"/>
    </location>
</feature>
<evidence type="ECO:0000259" key="7">
    <source>
        <dbReference type="PROSITE" id="PS50885"/>
    </source>
</evidence>
<dbReference type="SUPFAM" id="SSF58104">
    <property type="entry name" value="Methyl-accepting chemotaxis protein (MCP) signaling domain"/>
    <property type="match status" value="1"/>
</dbReference>
<dbReference type="GO" id="GO:0006935">
    <property type="term" value="P:chemotaxis"/>
    <property type="evidence" value="ECO:0007669"/>
    <property type="project" value="InterPro"/>
</dbReference>
<evidence type="ECO:0000256" key="1">
    <source>
        <dbReference type="ARBA" id="ARBA00004370"/>
    </source>
</evidence>
<dbReference type="AlphaFoldDB" id="A0A2U8FWA7"/>
<keyword evidence="2" id="KW-0488">Methylation</keyword>
<comment type="subcellular location">
    <subcellularLocation>
        <location evidence="1">Membrane</location>
    </subcellularLocation>
</comment>
<evidence type="ECO:0000256" key="3">
    <source>
        <dbReference type="ARBA" id="ARBA00029447"/>
    </source>
</evidence>
<feature type="transmembrane region" description="Helical" evidence="5">
    <location>
        <begin position="75"/>
        <end position="95"/>
    </location>
</feature>
<dbReference type="Proteomes" id="UP000244892">
    <property type="component" value="Chromosome"/>
</dbReference>
<comment type="similarity">
    <text evidence="3">Belongs to the methyl-accepting chemotaxis (MCP) protein family.</text>
</comment>
<sequence>MVVGFSTVPSAEGRLAQRDPQHVTASRFATSSRTLACRQHGNDRAPPLSPLLTDGGRGTKELLMTLDHLSIGQRMTLGFGVLMAFLLGTVGLSMWQQTRLAELTTIQYERPFTVANAVAHAEANIARINRALRDVVLAETPQAVNERAAEMQRLEQKVREDLALARTRIPAMQAEVDVLLGKLDTWRPLRDQVVQLKRDGEYQDALAVAQGPAAKVAAEMTTVREALSAHAQAEAEHFLEEAHRTRRNSLMWTVGLGLAACLVALGVAWRITRSITRPLREAVDVARAVAGGDLQARIPPASRSETGQLMQALADMRASLVQLVGLVRDSAQSVALASAEIARGNMDLSQRTEQQAAALQETAASMEQLGSTVHHTADHAREANDMAQGASTVAGQGGAVVAQVVETMQGIHTSSRQIADIITVIDGIAFQTNILALNAAVEAARAGEQGRGFAVVAGEVRTLAQRSAEAAREIKALIGTSVDRVEQGAGLVNEAGRTMQDIVQAIERVSRIVGDISTASSEQSSGVGQASQAISLMDQGTQQNAALVEQSAAAAESLRQQAEQLVAAVAAFRLPHTAR</sequence>
<keyword evidence="5" id="KW-1133">Transmembrane helix</keyword>
<dbReference type="PANTHER" id="PTHR43531:SF14">
    <property type="entry name" value="METHYL-ACCEPTING CHEMOTAXIS PROTEIN I-RELATED"/>
    <property type="match status" value="1"/>
</dbReference>
<evidence type="ECO:0000256" key="2">
    <source>
        <dbReference type="ARBA" id="ARBA00022481"/>
    </source>
</evidence>
<feature type="domain" description="HAMP" evidence="7">
    <location>
        <begin position="273"/>
        <end position="325"/>
    </location>
</feature>
<dbReference type="PROSITE" id="PS50885">
    <property type="entry name" value="HAMP"/>
    <property type="match status" value="1"/>
</dbReference>
<dbReference type="InterPro" id="IPR003660">
    <property type="entry name" value="HAMP_dom"/>
</dbReference>
<dbReference type="KEGG" id="aon:DEH84_15765"/>
<feature type="transmembrane region" description="Helical" evidence="5">
    <location>
        <begin position="250"/>
        <end position="271"/>
    </location>
</feature>
<evidence type="ECO:0000313" key="9">
    <source>
        <dbReference type="Proteomes" id="UP000244892"/>
    </source>
</evidence>
<evidence type="ECO:0000259" key="6">
    <source>
        <dbReference type="PROSITE" id="PS50111"/>
    </source>
</evidence>
<organism evidence="8 9">
    <name type="scientific">Aquabacterium olei</name>
    <dbReference type="NCBI Taxonomy" id="1296669"/>
    <lineage>
        <taxon>Bacteria</taxon>
        <taxon>Pseudomonadati</taxon>
        <taxon>Pseudomonadota</taxon>
        <taxon>Betaproteobacteria</taxon>
        <taxon>Burkholderiales</taxon>
        <taxon>Aquabacterium</taxon>
    </lineage>
</organism>
<dbReference type="GO" id="GO:0007165">
    <property type="term" value="P:signal transduction"/>
    <property type="evidence" value="ECO:0007669"/>
    <property type="project" value="UniProtKB-KW"/>
</dbReference>
<dbReference type="Pfam" id="PF00015">
    <property type="entry name" value="MCPsignal"/>
    <property type="match status" value="1"/>
</dbReference>